<dbReference type="KEGG" id="cbot:ATE48_13850"/>
<dbReference type="STRING" id="1759059.ATE48_13850"/>
<dbReference type="Proteomes" id="UP000092498">
    <property type="component" value="Chromosome"/>
</dbReference>
<dbReference type="OrthoDB" id="101972at2"/>
<evidence type="ECO:0000313" key="4">
    <source>
        <dbReference type="Proteomes" id="UP000092498"/>
    </source>
</evidence>
<feature type="domain" description="FAD-dependent urate hydroxylase HpyO/Asp monooxygenase CreE-like FAD/NAD(P)-binding" evidence="2">
    <location>
        <begin position="7"/>
        <end position="151"/>
    </location>
</feature>
<accession>A0A1B1AK46</accession>
<name>A0A1B1AK46_9PROT</name>
<dbReference type="InParanoid" id="A0A1B1AK46"/>
<evidence type="ECO:0000256" key="1">
    <source>
        <dbReference type="SAM" id="MobiDB-lite"/>
    </source>
</evidence>
<dbReference type="Gene3D" id="3.50.50.60">
    <property type="entry name" value="FAD/NAD(P)-binding domain"/>
    <property type="match status" value="1"/>
</dbReference>
<protein>
    <recommendedName>
        <fullName evidence="2">FAD-dependent urate hydroxylase HpyO/Asp monooxygenase CreE-like FAD/NAD(P)-binding domain-containing protein</fullName>
    </recommendedName>
</protein>
<dbReference type="Pfam" id="PF13454">
    <property type="entry name" value="NAD_binding_9"/>
    <property type="match status" value="1"/>
</dbReference>
<dbReference type="InterPro" id="IPR036188">
    <property type="entry name" value="FAD/NAD-bd_sf"/>
</dbReference>
<feature type="region of interest" description="Disordered" evidence="1">
    <location>
        <begin position="215"/>
        <end position="235"/>
    </location>
</feature>
<gene>
    <name evidence="3" type="ORF">ATE48_13850</name>
</gene>
<evidence type="ECO:0000313" key="3">
    <source>
        <dbReference type="EMBL" id="ANP46923.1"/>
    </source>
</evidence>
<dbReference type="RefSeq" id="WP_066772465.1">
    <property type="nucleotide sequence ID" value="NZ_CP013244.1"/>
</dbReference>
<proteinExistence type="predicted"/>
<keyword evidence="4" id="KW-1185">Reference proteome</keyword>
<sequence length="441" mass="48286">MTRKHVVVIGAGFSGVAAAAAITRRKSARVTLIGRDGFGPGLAYSTKDKSHLLNVRASNMSAYADKPHDFADWLKSKTGAAPTTFAARGQFGDYVRSVLKRAQRTAMFGAGMKRIRGDAVACRAGSGWWRVELNCGKSIEANAIVLALGNQSVSQPGVFADANIAMLNPWDADKIRRIGKGDVLLLGAGLTMIDAALSLAERSRTRTIYALSRRGQTPRMHLDPPQPPPSTPLELPPRLSQALHEFRREVRAMAERGEPWQLAVDRMRSATPTLWRALSIQDQRRFLRHLRVWWDVHRHRAAPEIFARAQELQASGKLRVLAGEVVSAEKSGKLYEVFHRQRGSLARHRLEVAAVINCTGSNMDFTRSNDPLIEQLLAEGLARAHPTGIGFDLDDNARVIDARGQAQASVYAIGPVSQGAFWESTAVPEIRVRAAAIAALF</sequence>
<dbReference type="InterPro" id="IPR038732">
    <property type="entry name" value="HpyO/CreE_NAD-binding"/>
</dbReference>
<dbReference type="EMBL" id="CP013244">
    <property type="protein sequence ID" value="ANP46923.1"/>
    <property type="molecule type" value="Genomic_DNA"/>
</dbReference>
<dbReference type="PANTHER" id="PTHR40254:SF1">
    <property type="entry name" value="BLR0577 PROTEIN"/>
    <property type="match status" value="1"/>
</dbReference>
<evidence type="ECO:0000259" key="2">
    <source>
        <dbReference type="Pfam" id="PF13454"/>
    </source>
</evidence>
<dbReference type="PANTHER" id="PTHR40254">
    <property type="entry name" value="BLR0577 PROTEIN"/>
    <property type="match status" value="1"/>
</dbReference>
<dbReference type="SUPFAM" id="SSF51905">
    <property type="entry name" value="FAD/NAD(P)-binding domain"/>
    <property type="match status" value="1"/>
</dbReference>
<dbReference type="InterPro" id="IPR052189">
    <property type="entry name" value="L-asp_N-monooxygenase_NS-form"/>
</dbReference>
<feature type="compositionally biased region" description="Pro residues" evidence="1">
    <location>
        <begin position="224"/>
        <end position="235"/>
    </location>
</feature>
<organism evidence="3 4">
    <name type="scientific">Candidatus Viadribacter manganicus</name>
    <dbReference type="NCBI Taxonomy" id="1759059"/>
    <lineage>
        <taxon>Bacteria</taxon>
        <taxon>Pseudomonadati</taxon>
        <taxon>Pseudomonadota</taxon>
        <taxon>Alphaproteobacteria</taxon>
        <taxon>Hyphomonadales</taxon>
        <taxon>Hyphomonadaceae</taxon>
        <taxon>Candidatus Viadribacter</taxon>
    </lineage>
</organism>
<dbReference type="AlphaFoldDB" id="A0A1B1AK46"/>
<reference evidence="3 4" key="1">
    <citation type="submission" date="2015-11" db="EMBL/GenBank/DDBJ databases">
        <title>Whole-Genome Sequence of Candidatus Oderbacter manganicum from the National Park Lower Oder Valley, Germany.</title>
        <authorList>
            <person name="Braun B."/>
            <person name="Liere K."/>
            <person name="Szewzyk U."/>
        </authorList>
    </citation>
    <scope>NUCLEOTIDE SEQUENCE [LARGE SCALE GENOMIC DNA]</scope>
    <source>
        <strain evidence="3 4">OTSz_A_272</strain>
    </source>
</reference>
<dbReference type="PRINTS" id="PR00368">
    <property type="entry name" value="FADPNR"/>
</dbReference>